<dbReference type="Pfam" id="PF01753">
    <property type="entry name" value="zf-MYND"/>
    <property type="match status" value="1"/>
</dbReference>
<evidence type="ECO:0000259" key="5">
    <source>
        <dbReference type="PROSITE" id="PS50865"/>
    </source>
</evidence>
<dbReference type="GO" id="GO:0008270">
    <property type="term" value="F:zinc ion binding"/>
    <property type="evidence" value="ECO:0007669"/>
    <property type="project" value="UniProtKB-KW"/>
</dbReference>
<gene>
    <name evidence="6" type="ORF">BBK36DRAFT_1112108</name>
</gene>
<name>A0A2T4BH10_9HYPO</name>
<proteinExistence type="predicted"/>
<dbReference type="Pfam" id="PF14737">
    <property type="entry name" value="DUF4470"/>
    <property type="match status" value="1"/>
</dbReference>
<keyword evidence="3" id="KW-0862">Zinc</keyword>
<dbReference type="InterPro" id="IPR027974">
    <property type="entry name" value="DUF4470"/>
</dbReference>
<dbReference type="AlphaFoldDB" id="A0A2T4BH10"/>
<reference evidence="7" key="1">
    <citation type="submission" date="2016-07" db="EMBL/GenBank/DDBJ databases">
        <title>Multiple horizontal gene transfer events from other fungi enriched the ability of initially mycotrophic Trichoderma (Ascomycota) to feed on dead plant biomass.</title>
        <authorList>
            <consortium name="DOE Joint Genome Institute"/>
            <person name="Atanasova L."/>
            <person name="Chenthamara K."/>
            <person name="Zhang J."/>
            <person name="Grujic M."/>
            <person name="Henrissat B."/>
            <person name="Kuo A."/>
            <person name="Aerts A."/>
            <person name="Salamov A."/>
            <person name="Lipzen A."/>
            <person name="Labutti K."/>
            <person name="Barry K."/>
            <person name="Miao Y."/>
            <person name="Rahimi M.J."/>
            <person name="Shen Q."/>
            <person name="Grigoriev I.V."/>
            <person name="Kubicek C.P."/>
            <person name="Druzhinina I.S."/>
        </authorList>
    </citation>
    <scope>NUCLEOTIDE SEQUENCE [LARGE SCALE GENOMIC DNA]</scope>
    <source>
        <strain evidence="7">TUCIM 6016</strain>
    </source>
</reference>
<keyword evidence="1" id="KW-0479">Metal-binding</keyword>
<dbReference type="OrthoDB" id="5282002at2759"/>
<evidence type="ECO:0000256" key="2">
    <source>
        <dbReference type="ARBA" id="ARBA00022771"/>
    </source>
</evidence>
<evidence type="ECO:0000256" key="1">
    <source>
        <dbReference type="ARBA" id="ARBA00022723"/>
    </source>
</evidence>
<dbReference type="PROSITE" id="PS50865">
    <property type="entry name" value="ZF_MYND_2"/>
    <property type="match status" value="1"/>
</dbReference>
<dbReference type="Gene3D" id="6.10.140.2220">
    <property type="match status" value="1"/>
</dbReference>
<dbReference type="SUPFAM" id="SSF144232">
    <property type="entry name" value="HIT/MYND zinc finger-like"/>
    <property type="match status" value="1"/>
</dbReference>
<evidence type="ECO:0000256" key="4">
    <source>
        <dbReference type="PROSITE-ProRule" id="PRU00134"/>
    </source>
</evidence>
<evidence type="ECO:0000313" key="7">
    <source>
        <dbReference type="Proteomes" id="UP000241546"/>
    </source>
</evidence>
<accession>A0A2T4BH10</accession>
<dbReference type="RefSeq" id="XP_024751927.1">
    <property type="nucleotide sequence ID" value="XM_024889776.1"/>
</dbReference>
<feature type="domain" description="MYND-type" evidence="5">
    <location>
        <begin position="15"/>
        <end position="51"/>
    </location>
</feature>
<keyword evidence="2 4" id="KW-0863">Zinc-finger</keyword>
<evidence type="ECO:0000313" key="6">
    <source>
        <dbReference type="EMBL" id="PTB68607.1"/>
    </source>
</evidence>
<dbReference type="EMBL" id="KZ680209">
    <property type="protein sequence ID" value="PTB68607.1"/>
    <property type="molecule type" value="Genomic_DNA"/>
</dbReference>
<keyword evidence="7" id="KW-1185">Reference proteome</keyword>
<organism evidence="6 7">
    <name type="scientific">Trichoderma citrinoviride</name>
    <dbReference type="NCBI Taxonomy" id="58853"/>
    <lineage>
        <taxon>Eukaryota</taxon>
        <taxon>Fungi</taxon>
        <taxon>Dikarya</taxon>
        <taxon>Ascomycota</taxon>
        <taxon>Pezizomycotina</taxon>
        <taxon>Sordariomycetes</taxon>
        <taxon>Hypocreomycetidae</taxon>
        <taxon>Hypocreales</taxon>
        <taxon>Hypocreaceae</taxon>
        <taxon>Trichoderma</taxon>
    </lineage>
</organism>
<evidence type="ECO:0000256" key="3">
    <source>
        <dbReference type="ARBA" id="ARBA00022833"/>
    </source>
</evidence>
<sequence>MATSQFPCANWKPHSTDCKEHAKYRCKNCLLVGYCGADCQKAHWALHKADCKSPLGKETWMPDWALENRQPAFIGGAEQGQQAVFGVKKFLWGNVPAIDVLQLGSNEGDGYRKPLRLLFAASGDLRNVVKTIAQIPSGYEEPVTVVLNDRDLDIVARNAILLLIALVADDMEEAINCIIHVWYSALIRKSDLETLQQRIRPLVQSVCEKIKDKPRTSILAKTFTFGERSLRLVLQRSSWDALLGYLSIPAGLTAERANQIRVAVTLAESRKDYRHRNWLVQSPSRRVAKHRFRQDGLLLPFGSSRDDFQEPNPTLYQTANTWPMHDSADPLNGWSPKEVEDTSSGPATADIYGKLFYHLRALLRSFLLHLPKLRVSFRLFHVDFSDLQNHLEPNYFSRIEVSNVSDSGYVGIHRTVAMMAPLLQGPLINPHATLITLFMNAVPETMTMEEQRNIMSPHGQPMKRLLKFLPMERMPMSPYDPSFVKISYASSVVASYDHVFDRYMKRMAFSEMEEALGVAMKDKHTVIEKWPYQLKLRPGQPGAQEEFNRLVGGDLSGNERYVEWRRTKMYREEMEGEAGEDLAGKMTSLDLRR</sequence>
<dbReference type="GeneID" id="36597895"/>
<dbReference type="Proteomes" id="UP000241546">
    <property type="component" value="Unassembled WGS sequence"/>
</dbReference>
<protein>
    <recommendedName>
        <fullName evidence="5">MYND-type domain-containing protein</fullName>
    </recommendedName>
</protein>
<dbReference type="InterPro" id="IPR002893">
    <property type="entry name" value="Znf_MYND"/>
</dbReference>